<dbReference type="Proteomes" id="UP000620124">
    <property type="component" value="Unassembled WGS sequence"/>
</dbReference>
<feature type="domain" description="Xylanolytic transcriptional activator regulatory" evidence="3">
    <location>
        <begin position="264"/>
        <end position="337"/>
    </location>
</feature>
<comment type="caution">
    <text evidence="4">The sequence shown here is derived from an EMBL/GenBank/DDBJ whole genome shotgun (WGS) entry which is preliminary data.</text>
</comment>
<keyword evidence="5" id="KW-1185">Reference proteome</keyword>
<dbReference type="GO" id="GO:0003700">
    <property type="term" value="F:DNA-binding transcription factor activity"/>
    <property type="evidence" value="ECO:0007669"/>
    <property type="project" value="InterPro"/>
</dbReference>
<evidence type="ECO:0000313" key="4">
    <source>
        <dbReference type="EMBL" id="KAF7354319.1"/>
    </source>
</evidence>
<dbReference type="CDD" id="cd12148">
    <property type="entry name" value="fungal_TF_MHR"/>
    <property type="match status" value="1"/>
</dbReference>
<feature type="compositionally biased region" description="Low complexity" evidence="2">
    <location>
        <begin position="581"/>
        <end position="591"/>
    </location>
</feature>
<reference evidence="4" key="1">
    <citation type="submission" date="2020-05" db="EMBL/GenBank/DDBJ databases">
        <title>Mycena genomes resolve the evolution of fungal bioluminescence.</title>
        <authorList>
            <person name="Tsai I.J."/>
        </authorList>
    </citation>
    <scope>NUCLEOTIDE SEQUENCE</scope>
    <source>
        <strain evidence="4">CCC161011</strain>
    </source>
</reference>
<sequence>MPRMAPSSSYVQSLETRLKTVENLLKESNIVSSSAPLDSALEDLNGTGVELITRAIRGINRPFPAPHSDDLSFLDVAESLESLSLDNPSNHGFQGKSSQAMLVKAAVDLKTQKVAAAPSATSSRTVSPPTPKPWVMKPWDNLPPDQDYNFPPHDLMMRLTSLYFTNLNVLFPVLHRPTFESALSAHTHLSDYGFARVLLLVCALGARYSNDPRVHVPAIPFGTAGWQWFDQVKLTGCGQLTLYDLQAYCLAVQFLDRTSGPRAAWTMVGFGIRLAQDIGAHRLKLRGCTISPEEEMEKRAYWTLVLFDAQLSASLGRSIAIQSHDFDLEQPSAVDDEYWSASIPPNPHGTGAFCQPANKPSLVDYFVCQLNLNRILSFTLKVFYSTNRSRSIIGVSDDSWEKLVMEFDSALNTWRDSIPGHLRWNPDRPLTDKENDNEKIFFDQSAALYCNSYLAQILIHRPFIPSVRGSEGVAFKSFPSLTICNNAARACSHVAEAHHRRRPHNPLPFAQTAIFTSGIVLLLNIWGGNRERAGGGRVRVQDAELSDVHRCINVLRAYNERWPSAGPLFIMHPRPPQSHDSPFGGSENSSGSGSGGTPSIPLQANNSSGVGVPMPLTSNSVLPWPAYDPALETLVDPEMLNHYFGPGEAPARAPQVPPSAYTAFSGGHSSSYAGSGGYYGIGNSSTDMHTDTDTVAMWSAAPSGFEVSDWDSYLSSIGT</sequence>
<accession>A0A8H6Y9K4</accession>
<dbReference type="InterPro" id="IPR050987">
    <property type="entry name" value="AtrR-like"/>
</dbReference>
<feature type="region of interest" description="Disordered" evidence="2">
    <location>
        <begin position="571"/>
        <end position="611"/>
    </location>
</feature>
<dbReference type="PANTHER" id="PTHR46910">
    <property type="entry name" value="TRANSCRIPTION FACTOR PDR1"/>
    <property type="match status" value="1"/>
</dbReference>
<organism evidence="4 5">
    <name type="scientific">Mycena venus</name>
    <dbReference type="NCBI Taxonomy" id="2733690"/>
    <lineage>
        <taxon>Eukaryota</taxon>
        <taxon>Fungi</taxon>
        <taxon>Dikarya</taxon>
        <taxon>Basidiomycota</taxon>
        <taxon>Agaricomycotina</taxon>
        <taxon>Agaricomycetes</taxon>
        <taxon>Agaricomycetidae</taxon>
        <taxon>Agaricales</taxon>
        <taxon>Marasmiineae</taxon>
        <taxon>Mycenaceae</taxon>
        <taxon>Mycena</taxon>
    </lineage>
</organism>
<feature type="compositionally biased region" description="Polar residues" evidence="2">
    <location>
        <begin position="600"/>
        <end position="609"/>
    </location>
</feature>
<evidence type="ECO:0000256" key="1">
    <source>
        <dbReference type="ARBA" id="ARBA00023242"/>
    </source>
</evidence>
<dbReference type="GO" id="GO:0008270">
    <property type="term" value="F:zinc ion binding"/>
    <property type="evidence" value="ECO:0007669"/>
    <property type="project" value="InterPro"/>
</dbReference>
<evidence type="ECO:0000313" key="5">
    <source>
        <dbReference type="Proteomes" id="UP000620124"/>
    </source>
</evidence>
<dbReference type="EMBL" id="JACAZI010000008">
    <property type="protein sequence ID" value="KAF7354319.1"/>
    <property type="molecule type" value="Genomic_DNA"/>
</dbReference>
<dbReference type="OrthoDB" id="4456959at2759"/>
<dbReference type="GO" id="GO:0003677">
    <property type="term" value="F:DNA binding"/>
    <property type="evidence" value="ECO:0007669"/>
    <property type="project" value="InterPro"/>
</dbReference>
<dbReference type="Pfam" id="PF04082">
    <property type="entry name" value="Fungal_trans"/>
    <property type="match status" value="1"/>
</dbReference>
<dbReference type="SMART" id="SM00906">
    <property type="entry name" value="Fungal_trans"/>
    <property type="match status" value="1"/>
</dbReference>
<name>A0A8H6Y9K4_9AGAR</name>
<evidence type="ECO:0000256" key="2">
    <source>
        <dbReference type="SAM" id="MobiDB-lite"/>
    </source>
</evidence>
<dbReference type="InterPro" id="IPR007219">
    <property type="entry name" value="XnlR_reg_dom"/>
</dbReference>
<dbReference type="AlphaFoldDB" id="A0A8H6Y9K4"/>
<evidence type="ECO:0000259" key="3">
    <source>
        <dbReference type="SMART" id="SM00906"/>
    </source>
</evidence>
<gene>
    <name evidence="4" type="ORF">MVEN_01120300</name>
</gene>
<protein>
    <submittedName>
        <fullName evidence="4">Zn(2)-C6 fungal-type domain-containing protein</fullName>
    </submittedName>
</protein>
<dbReference type="GO" id="GO:0006351">
    <property type="term" value="P:DNA-templated transcription"/>
    <property type="evidence" value="ECO:0007669"/>
    <property type="project" value="InterPro"/>
</dbReference>
<keyword evidence="1" id="KW-0539">Nucleus</keyword>
<dbReference type="PANTHER" id="PTHR46910:SF38">
    <property type="entry name" value="ZN(2)-C6 FUNGAL-TYPE DOMAIN-CONTAINING PROTEIN"/>
    <property type="match status" value="1"/>
</dbReference>
<proteinExistence type="predicted"/>